<dbReference type="Pfam" id="PF00528">
    <property type="entry name" value="BPD_transp_1"/>
    <property type="match status" value="1"/>
</dbReference>
<sequence precursor="true">MKNILASSGGLRRALALPATLYMLLGFVVPLVAVLGYSLLARDFPLGVLPEFSSTAWETATDSISLRIIARSLVVALAVTLSVLAICYPAAMAIMNLPRHWRQMLLLATSFPLITSVLLRTYGWMNLIPLEWQGTYTAVVIVVAANYLPLMLLPLTRAFERLDPNILSAARDLGATPWQAFWRVTWPLTRGGRWAGAILVFVPSLGEYVVPHFIGQGKVTLLGIAVKQAFDERNWPLAAAYSAILTGMVLLPTIITMVLTALKSRSPVAPIAAARRTTPETSPQSGAAA</sequence>
<feature type="transmembrane region" description="Helical" evidence="8">
    <location>
        <begin position="235"/>
        <end position="262"/>
    </location>
</feature>
<feature type="transmembrane region" description="Helical" evidence="8">
    <location>
        <begin position="68"/>
        <end position="92"/>
    </location>
</feature>
<evidence type="ECO:0000259" key="9">
    <source>
        <dbReference type="PROSITE" id="PS50928"/>
    </source>
</evidence>
<dbReference type="OrthoDB" id="9776648at2"/>
<gene>
    <name evidence="10" type="ordered locus">Psta_1938</name>
</gene>
<evidence type="ECO:0000256" key="3">
    <source>
        <dbReference type="ARBA" id="ARBA00022448"/>
    </source>
</evidence>
<dbReference type="CDD" id="cd06261">
    <property type="entry name" value="TM_PBP2"/>
    <property type="match status" value="1"/>
</dbReference>
<dbReference type="EMBL" id="CP001848">
    <property type="protein sequence ID" value="ADB16612.1"/>
    <property type="molecule type" value="Genomic_DNA"/>
</dbReference>
<reference evidence="10 11" key="1">
    <citation type="journal article" date="2009" name="Stand. Genomic Sci.">
        <title>Complete genome sequence of Pirellula staleyi type strain (ATCC 27377).</title>
        <authorList>
            <person name="Clum A."/>
            <person name="Tindall B.J."/>
            <person name="Sikorski J."/>
            <person name="Ivanova N."/>
            <person name="Mavrommatis K."/>
            <person name="Lucas S."/>
            <person name="Glavina del Rio T."/>
            <person name="Nolan M."/>
            <person name="Chen F."/>
            <person name="Tice H."/>
            <person name="Pitluck S."/>
            <person name="Cheng J.F."/>
            <person name="Chertkov O."/>
            <person name="Brettin T."/>
            <person name="Han C."/>
            <person name="Detter J.C."/>
            <person name="Kuske C."/>
            <person name="Bruce D."/>
            <person name="Goodwin L."/>
            <person name="Ovchinikova G."/>
            <person name="Pati A."/>
            <person name="Mikhailova N."/>
            <person name="Chen A."/>
            <person name="Palaniappan K."/>
            <person name="Land M."/>
            <person name="Hauser L."/>
            <person name="Chang Y.J."/>
            <person name="Jeffries C.D."/>
            <person name="Chain P."/>
            <person name="Rohde M."/>
            <person name="Goker M."/>
            <person name="Bristow J."/>
            <person name="Eisen J.A."/>
            <person name="Markowitz V."/>
            <person name="Hugenholtz P."/>
            <person name="Kyrpides N.C."/>
            <person name="Klenk H.P."/>
            <person name="Lapidus A."/>
        </authorList>
    </citation>
    <scope>NUCLEOTIDE SEQUENCE [LARGE SCALE GENOMIC DNA]</scope>
    <source>
        <strain evidence="11">ATCC 27377 / DSM 6068 / ICPB 4128</strain>
    </source>
</reference>
<evidence type="ECO:0000256" key="4">
    <source>
        <dbReference type="ARBA" id="ARBA00022475"/>
    </source>
</evidence>
<keyword evidence="11" id="KW-1185">Reference proteome</keyword>
<dbReference type="GO" id="GO:0055085">
    <property type="term" value="P:transmembrane transport"/>
    <property type="evidence" value="ECO:0007669"/>
    <property type="project" value="InterPro"/>
</dbReference>
<evidence type="ECO:0000256" key="6">
    <source>
        <dbReference type="ARBA" id="ARBA00022989"/>
    </source>
</evidence>
<proteinExistence type="inferred from homology"/>
<dbReference type="HOGENOM" id="CLU_016047_18_3_0"/>
<dbReference type="SUPFAM" id="SSF161098">
    <property type="entry name" value="MetI-like"/>
    <property type="match status" value="1"/>
</dbReference>
<evidence type="ECO:0000256" key="1">
    <source>
        <dbReference type="ARBA" id="ARBA00004651"/>
    </source>
</evidence>
<keyword evidence="3 8" id="KW-0813">Transport</keyword>
<keyword evidence="4" id="KW-1003">Cell membrane</keyword>
<dbReference type="GO" id="GO:0005886">
    <property type="term" value="C:plasma membrane"/>
    <property type="evidence" value="ECO:0007669"/>
    <property type="project" value="UniProtKB-SubCell"/>
</dbReference>
<feature type="transmembrane region" description="Helical" evidence="8">
    <location>
        <begin position="194"/>
        <end position="215"/>
    </location>
</feature>
<keyword evidence="6 8" id="KW-1133">Transmembrane helix</keyword>
<dbReference type="PANTHER" id="PTHR42929:SF1">
    <property type="entry name" value="INNER MEMBRANE ABC TRANSPORTER PERMEASE PROTEIN YDCU-RELATED"/>
    <property type="match status" value="1"/>
</dbReference>
<feature type="transmembrane region" description="Helical" evidence="8">
    <location>
        <begin position="21"/>
        <end position="40"/>
    </location>
</feature>
<comment type="similarity">
    <text evidence="2">Belongs to the binding-protein-dependent transport system permease family. CysTW subfamily.</text>
</comment>
<keyword evidence="5 8" id="KW-0812">Transmembrane</keyword>
<dbReference type="Gene3D" id="1.10.3720.10">
    <property type="entry name" value="MetI-like"/>
    <property type="match status" value="1"/>
</dbReference>
<dbReference type="Proteomes" id="UP000001887">
    <property type="component" value="Chromosome"/>
</dbReference>
<name>D2R0L4_PIRSD</name>
<evidence type="ECO:0000256" key="2">
    <source>
        <dbReference type="ARBA" id="ARBA00007069"/>
    </source>
</evidence>
<evidence type="ECO:0000256" key="8">
    <source>
        <dbReference type="RuleBase" id="RU363032"/>
    </source>
</evidence>
<dbReference type="InterPro" id="IPR035906">
    <property type="entry name" value="MetI-like_sf"/>
</dbReference>
<dbReference type="eggNOG" id="COG1176">
    <property type="taxonomic scope" value="Bacteria"/>
</dbReference>
<keyword evidence="7 8" id="KW-0472">Membrane</keyword>
<evidence type="ECO:0000313" key="10">
    <source>
        <dbReference type="EMBL" id="ADB16612.1"/>
    </source>
</evidence>
<comment type="subcellular location">
    <subcellularLocation>
        <location evidence="1 8">Cell membrane</location>
        <topology evidence="1 8">Multi-pass membrane protein</topology>
    </subcellularLocation>
</comment>
<feature type="transmembrane region" description="Helical" evidence="8">
    <location>
        <begin position="104"/>
        <end position="123"/>
    </location>
</feature>
<dbReference type="PANTHER" id="PTHR42929">
    <property type="entry name" value="INNER MEMBRANE ABC TRANSPORTER PERMEASE PROTEIN YDCU-RELATED-RELATED"/>
    <property type="match status" value="1"/>
</dbReference>
<dbReference type="STRING" id="530564.Psta_1938"/>
<protein>
    <submittedName>
        <fullName evidence="10">Binding-protein-dependent transport systems inner membrane component</fullName>
    </submittedName>
</protein>
<dbReference type="KEGG" id="psl:Psta_1938"/>
<dbReference type="AlphaFoldDB" id="D2R0L4"/>
<evidence type="ECO:0000313" key="11">
    <source>
        <dbReference type="Proteomes" id="UP000001887"/>
    </source>
</evidence>
<accession>D2R0L4</accession>
<dbReference type="InterPro" id="IPR000515">
    <property type="entry name" value="MetI-like"/>
</dbReference>
<organism evidence="10 11">
    <name type="scientific">Pirellula staleyi (strain ATCC 27377 / DSM 6068 / ICPB 4128)</name>
    <name type="common">Pirella staleyi</name>
    <dbReference type="NCBI Taxonomy" id="530564"/>
    <lineage>
        <taxon>Bacteria</taxon>
        <taxon>Pseudomonadati</taxon>
        <taxon>Planctomycetota</taxon>
        <taxon>Planctomycetia</taxon>
        <taxon>Pirellulales</taxon>
        <taxon>Pirellulaceae</taxon>
        <taxon>Pirellula</taxon>
    </lineage>
</organism>
<feature type="domain" description="ABC transmembrane type-1" evidence="9">
    <location>
        <begin position="69"/>
        <end position="256"/>
    </location>
</feature>
<evidence type="ECO:0000256" key="7">
    <source>
        <dbReference type="ARBA" id="ARBA00023136"/>
    </source>
</evidence>
<evidence type="ECO:0000256" key="5">
    <source>
        <dbReference type="ARBA" id="ARBA00022692"/>
    </source>
</evidence>
<feature type="transmembrane region" description="Helical" evidence="8">
    <location>
        <begin position="135"/>
        <end position="155"/>
    </location>
</feature>
<dbReference type="PROSITE" id="PS50928">
    <property type="entry name" value="ABC_TM1"/>
    <property type="match status" value="1"/>
</dbReference>